<feature type="domain" description="Helicase ATP-binding" evidence="4">
    <location>
        <begin position="641"/>
        <end position="803"/>
    </location>
</feature>
<dbReference type="PROSITE" id="PS51194">
    <property type="entry name" value="HELICASE_CTER"/>
    <property type="match status" value="1"/>
</dbReference>
<dbReference type="Pfam" id="PF00271">
    <property type="entry name" value="Helicase_C"/>
    <property type="match status" value="1"/>
</dbReference>
<dbReference type="SMART" id="SM00490">
    <property type="entry name" value="HELICc"/>
    <property type="match status" value="1"/>
</dbReference>
<dbReference type="GO" id="GO:0004386">
    <property type="term" value="F:helicase activity"/>
    <property type="evidence" value="ECO:0007669"/>
    <property type="project" value="UniProtKB-KW"/>
</dbReference>
<gene>
    <name evidence="6" type="ORF">FTX54_005325</name>
</gene>
<organism evidence="6 7">
    <name type="scientific">Alkalicoccus halolimnae</name>
    <dbReference type="NCBI Taxonomy" id="1667239"/>
    <lineage>
        <taxon>Bacteria</taxon>
        <taxon>Bacillati</taxon>
        <taxon>Bacillota</taxon>
        <taxon>Bacilli</taxon>
        <taxon>Bacillales</taxon>
        <taxon>Bacillaceae</taxon>
        <taxon>Alkalicoccus</taxon>
    </lineage>
</organism>
<keyword evidence="2" id="KW-0862">Zinc</keyword>
<proteinExistence type="predicted"/>
<dbReference type="Proteomes" id="UP000321816">
    <property type="component" value="Chromosome"/>
</dbReference>
<accession>A0A5C7F6R1</accession>
<dbReference type="KEGG" id="ahal:FTX54_005325"/>
<dbReference type="Pfam" id="PF08455">
    <property type="entry name" value="SNF2_assoc"/>
    <property type="match status" value="1"/>
</dbReference>
<keyword evidence="6" id="KW-0547">Nucleotide-binding</keyword>
<dbReference type="RefSeq" id="WP_147804036.1">
    <property type="nucleotide sequence ID" value="NZ_CP144914.1"/>
</dbReference>
<dbReference type="EMBL" id="CP144914">
    <property type="protein sequence ID" value="WWD80985.1"/>
    <property type="molecule type" value="Genomic_DNA"/>
</dbReference>
<dbReference type="InterPro" id="IPR001650">
    <property type="entry name" value="Helicase_C-like"/>
</dbReference>
<dbReference type="Gene3D" id="3.40.50.10810">
    <property type="entry name" value="Tandem AAA-ATPase domain"/>
    <property type="match status" value="1"/>
</dbReference>
<feature type="domain" description="SWIM-type" evidence="3">
    <location>
        <begin position="56"/>
        <end position="93"/>
    </location>
</feature>
<dbReference type="InterPro" id="IPR027417">
    <property type="entry name" value="P-loop_NTPase"/>
</dbReference>
<dbReference type="InterPro" id="IPR000330">
    <property type="entry name" value="SNF2_N"/>
</dbReference>
<keyword evidence="1 6" id="KW-0378">Hydrolase</keyword>
<keyword evidence="6" id="KW-0347">Helicase</keyword>
<evidence type="ECO:0000256" key="2">
    <source>
        <dbReference type="PROSITE-ProRule" id="PRU00325"/>
    </source>
</evidence>
<dbReference type="CDD" id="cd18793">
    <property type="entry name" value="SF2_C_SNF"/>
    <property type="match status" value="1"/>
</dbReference>
<dbReference type="PROSITE" id="PS50966">
    <property type="entry name" value="ZF_SWIM"/>
    <property type="match status" value="1"/>
</dbReference>
<dbReference type="PROSITE" id="PS51192">
    <property type="entry name" value="HELICASE_ATP_BIND_1"/>
    <property type="match status" value="1"/>
</dbReference>
<evidence type="ECO:0000259" key="5">
    <source>
        <dbReference type="PROSITE" id="PS51194"/>
    </source>
</evidence>
<dbReference type="Pfam" id="PF00176">
    <property type="entry name" value="SNF2-rel_dom"/>
    <property type="match status" value="1"/>
</dbReference>
<keyword evidence="2" id="KW-0479">Metal-binding</keyword>
<dbReference type="Pfam" id="PF04434">
    <property type="entry name" value="SWIM"/>
    <property type="match status" value="1"/>
</dbReference>
<dbReference type="GO" id="GO:0008270">
    <property type="term" value="F:zinc ion binding"/>
    <property type="evidence" value="ECO:0007669"/>
    <property type="project" value="UniProtKB-KW"/>
</dbReference>
<name>A0A5C7F6R1_9BACI</name>
<reference evidence="6 7" key="1">
    <citation type="submission" date="2024-01" db="EMBL/GenBank/DDBJ databases">
        <title>Complete Genome Sequence of Alkalicoccus halolimnae BZ-SZ-XJ29T, a Moderately Halophilic Bacterium Isolated from a Salt Lake.</title>
        <authorList>
            <person name="Zhao B."/>
        </authorList>
    </citation>
    <scope>NUCLEOTIDE SEQUENCE [LARGE SCALE GENOMIC DNA]</scope>
    <source>
        <strain evidence="6 7">BZ-SZ-XJ29</strain>
    </source>
</reference>
<dbReference type="OrthoDB" id="9760715at2"/>
<dbReference type="SMART" id="SM00487">
    <property type="entry name" value="DEXDc"/>
    <property type="match status" value="1"/>
</dbReference>
<evidence type="ECO:0000256" key="1">
    <source>
        <dbReference type="ARBA" id="ARBA00022801"/>
    </source>
</evidence>
<dbReference type="InterPro" id="IPR049730">
    <property type="entry name" value="SNF2/RAD54-like_C"/>
</dbReference>
<dbReference type="SUPFAM" id="SSF52540">
    <property type="entry name" value="P-loop containing nucleoside triphosphate hydrolases"/>
    <property type="match status" value="2"/>
</dbReference>
<dbReference type="InterPro" id="IPR013663">
    <property type="entry name" value="Helicase_SWF/SNF/SWI_bac"/>
</dbReference>
<dbReference type="InterPro" id="IPR007527">
    <property type="entry name" value="Znf_SWIM"/>
</dbReference>
<dbReference type="FunFam" id="3.40.50.300:FF:000533">
    <property type="entry name" value="Helicase, Snf2 family"/>
    <property type="match status" value="1"/>
</dbReference>
<protein>
    <submittedName>
        <fullName evidence="6">DEAD/DEAH box helicase</fullName>
        <ecNumber evidence="6">3.6.4.-</ecNumber>
    </submittedName>
</protein>
<dbReference type="EC" id="3.6.4.-" evidence="6"/>
<dbReference type="InterPro" id="IPR014001">
    <property type="entry name" value="Helicase_ATP-bd"/>
</dbReference>
<feature type="domain" description="Helicase C-terminal" evidence="5">
    <location>
        <begin position="913"/>
        <end position="1080"/>
    </location>
</feature>
<evidence type="ECO:0000313" key="6">
    <source>
        <dbReference type="EMBL" id="WWD80985.1"/>
    </source>
</evidence>
<dbReference type="Gene3D" id="3.40.50.300">
    <property type="entry name" value="P-loop containing nucleotide triphosphate hydrolases"/>
    <property type="match status" value="1"/>
</dbReference>
<keyword evidence="6" id="KW-0067">ATP-binding</keyword>
<dbReference type="AlphaFoldDB" id="A0A5C7F6R1"/>
<dbReference type="GO" id="GO:0016787">
    <property type="term" value="F:hydrolase activity"/>
    <property type="evidence" value="ECO:0007669"/>
    <property type="project" value="UniProtKB-KW"/>
</dbReference>
<dbReference type="GO" id="GO:0005524">
    <property type="term" value="F:ATP binding"/>
    <property type="evidence" value="ECO:0007669"/>
    <property type="project" value="InterPro"/>
</dbReference>
<evidence type="ECO:0000259" key="3">
    <source>
        <dbReference type="PROSITE" id="PS50966"/>
    </source>
</evidence>
<keyword evidence="7" id="KW-1185">Reference proteome</keyword>
<dbReference type="InterPro" id="IPR038718">
    <property type="entry name" value="SNF2-like_sf"/>
</dbReference>
<evidence type="ECO:0000259" key="4">
    <source>
        <dbReference type="PROSITE" id="PS51192"/>
    </source>
</evidence>
<sequence>MRLDELSEEDLKHEQHVSEQLKIARVYKDEKSVKEIFWDYEKKHFRINVERYRQTFTVDIKPDHQLNITSVSCSCGRGSRLCVHVLTAFLQMNEYDTASWLTNREAEYKKPVTGGLSRRETEQTARVLQSFESLFIPGQEYETTEGREELTVQYAVKLYPSYYEHVPGTIEVELKIGVGKLYIVKDIRELLEAIDNGDALRFTKLFTYHPADHTFKERDAAMLDRIRELMDVQTMHSTFYERNKESRRSFEIPSPYALEFLKDLSEMNTIVDDQVREYASLHMEELPKPFEFSVRKAENEDGLYQLYWSKAHELLYFGAAAKLCFYKGVFYYTSGEKLRILHTLYYTLALEDAAKLSFTDDHLEQLASVLLPQLREVGRVEMDEAIEAGIDMPPLKPKLKLQHEDRKMTASVVFQYGEKTIDPFKEEPLKTETVLVRDMKQEYRLLALIEEAPFKYNGEDLFLDSLADILYFMSSWLPVLSESFEVYAPKSLQKLLYEPDMEPQLEASVAPEGGWMDISFDFEGISDSEVTEVMKALVRRENFYQLDSGAYVPLQGEAFQGVRSLVEDLDMKESDMKEEMQIPLYKAFQLDDADFVPVKKSAEFKQLLTRLLEPEEHDFELPDDIDASLRDYQKRGYQWMTSLDYYGFGGILADDMGLGKTLQTITFLAGKKARQSVKDPVLIICPSSVIYNWQKEIERFAPNLSSVIVTGSKAERDAQFAGIDQYDICITSYPVLRRDEEMYAAKRFSTLILDEAQYVKNSITKTAKAVRSIESGTSFALSGTPIENSLEELYSIFRIVLPGVFPKREIFRNMQEDSIAKRIRPFILRRQKQEVLKELPEKLETVEYTNMTQEQKTLYLGQLKLLQKEASDAIARNSWQENRMQILAGLTRLRQICCHPGMFVPSYDGGSDKLERLMEYTAEARKNGHRIVVFSQFTKMLAIMKERFDEAGADYFYLDGNTPAKDRLTMADRFNDGEKEMFLVSLKAGGTGLNLTGGDTVILFDSWWNPAVEDQAADRVYRFGQKRVVQVTKMVTTGTIEEKIHELQEKKRNLLDRVVHSGETMISSLGKEEIEELLEI</sequence>
<evidence type="ECO:0000313" key="7">
    <source>
        <dbReference type="Proteomes" id="UP000321816"/>
    </source>
</evidence>
<dbReference type="PANTHER" id="PTHR10799">
    <property type="entry name" value="SNF2/RAD54 HELICASE FAMILY"/>
    <property type="match status" value="1"/>
</dbReference>
<keyword evidence="2" id="KW-0863">Zinc-finger</keyword>